<dbReference type="FunFam" id="3.30.930.10:FF:000097">
    <property type="entry name" value="Proline--tRNA ligase"/>
    <property type="match status" value="1"/>
</dbReference>
<proteinExistence type="inferred from homology"/>
<dbReference type="InterPro" id="IPR002316">
    <property type="entry name" value="Pro-tRNA-ligase_IIa"/>
</dbReference>
<dbReference type="FunFam" id="3.40.50.800:FF:000006">
    <property type="entry name" value="Proline--tRNA ligase"/>
    <property type="match status" value="1"/>
</dbReference>
<dbReference type="SUPFAM" id="SSF55681">
    <property type="entry name" value="Class II aaRS and biotin synthetases"/>
    <property type="match status" value="1"/>
</dbReference>
<dbReference type="InterPro" id="IPR004154">
    <property type="entry name" value="Anticodon-bd"/>
</dbReference>
<dbReference type="InterPro" id="IPR036621">
    <property type="entry name" value="Anticodon-bd_dom_sf"/>
</dbReference>
<evidence type="ECO:0000256" key="2">
    <source>
        <dbReference type="ARBA" id="ARBA00011738"/>
    </source>
</evidence>
<dbReference type="InterPro" id="IPR044140">
    <property type="entry name" value="ProRS_anticodon_short"/>
</dbReference>
<dbReference type="PANTHER" id="PTHR42753">
    <property type="entry name" value="MITOCHONDRIAL RIBOSOME PROTEIN L39/PROLYL-TRNA LIGASE FAMILY MEMBER"/>
    <property type="match status" value="1"/>
</dbReference>
<dbReference type="InterPro" id="IPR045864">
    <property type="entry name" value="aa-tRNA-synth_II/BPL/LPL"/>
</dbReference>
<dbReference type="Proteomes" id="UP000190023">
    <property type="component" value="Unassembled WGS sequence"/>
</dbReference>
<dbReference type="AlphaFoldDB" id="A0A1T0AVR7"/>
<evidence type="ECO:0000256" key="3">
    <source>
        <dbReference type="ARBA" id="ARBA00022490"/>
    </source>
</evidence>
<dbReference type="SUPFAM" id="SSF52954">
    <property type="entry name" value="Class II aaRS ABD-related"/>
    <property type="match status" value="1"/>
</dbReference>
<comment type="caution">
    <text evidence="12">The sequence shown here is derived from an EMBL/GenBank/DDBJ whole genome shotgun (WGS) entry which is preliminary data.</text>
</comment>
<dbReference type="Gene3D" id="3.30.930.10">
    <property type="entry name" value="Bira Bifunctional Protein, Domain 2"/>
    <property type="match status" value="2"/>
</dbReference>
<evidence type="ECO:0000313" key="12">
    <source>
        <dbReference type="EMBL" id="OOS01313.1"/>
    </source>
</evidence>
<keyword evidence="6 10" id="KW-0067">ATP-binding</keyword>
<evidence type="ECO:0000259" key="11">
    <source>
        <dbReference type="PROSITE" id="PS50862"/>
    </source>
</evidence>
<comment type="function">
    <text evidence="10">Catalyzes the attachment of proline to tRNA(Pro) in a two-step reaction: proline is first activated by ATP to form Pro-AMP and then transferred to the acceptor end of tRNA(Pro). As ProRS can inadvertently accommodate and process non-cognate amino acids such as alanine and cysteine, to avoid such errors it has two additional distinct editing activities against alanine. One activity is designated as 'pretransfer' editing and involves the tRNA(Pro)-independent hydrolysis of activated Ala-AMP. The other activity is designated 'posttransfer' editing and involves deacylation of mischarged Ala-tRNA(Pro). The misacylated Cys-tRNA(Pro) is not edited by ProRS.</text>
</comment>
<dbReference type="InterPro" id="IPR050062">
    <property type="entry name" value="Pro-tRNA_synthetase"/>
</dbReference>
<dbReference type="Pfam" id="PF03129">
    <property type="entry name" value="HGTP_anticodon"/>
    <property type="match status" value="1"/>
</dbReference>
<reference evidence="12 13" key="1">
    <citation type="submission" date="2017-02" db="EMBL/GenBank/DDBJ databases">
        <title>Draft genome sequence of Haemophilus felis CCUG 31170 type strain.</title>
        <authorList>
            <person name="Engstrom-Jakobsson H."/>
            <person name="Salva-Serra F."/>
            <person name="Thorell K."/>
            <person name="Gonzales-Siles L."/>
            <person name="Karlsson R."/>
            <person name="Boulund F."/>
            <person name="Engstrand L."/>
            <person name="Kristiansson E."/>
            <person name="Moore E."/>
        </authorList>
    </citation>
    <scope>NUCLEOTIDE SEQUENCE [LARGE SCALE GENOMIC DNA]</scope>
    <source>
        <strain evidence="12 13">CCUG 31170</strain>
    </source>
</reference>
<dbReference type="Pfam" id="PF04073">
    <property type="entry name" value="tRNA_edit"/>
    <property type="match status" value="1"/>
</dbReference>
<evidence type="ECO:0000256" key="7">
    <source>
        <dbReference type="ARBA" id="ARBA00022917"/>
    </source>
</evidence>
<dbReference type="FunFam" id="3.90.960.10:FF:000001">
    <property type="entry name" value="Proline--tRNA ligase"/>
    <property type="match status" value="1"/>
</dbReference>
<evidence type="ECO:0000313" key="13">
    <source>
        <dbReference type="Proteomes" id="UP000190023"/>
    </source>
</evidence>
<evidence type="ECO:0000256" key="9">
    <source>
        <dbReference type="ARBA" id="ARBA00047671"/>
    </source>
</evidence>
<evidence type="ECO:0000256" key="8">
    <source>
        <dbReference type="ARBA" id="ARBA00023146"/>
    </source>
</evidence>
<dbReference type="SUPFAM" id="SSF55826">
    <property type="entry name" value="YbaK/ProRS associated domain"/>
    <property type="match status" value="1"/>
</dbReference>
<dbReference type="PANTHER" id="PTHR42753:SF2">
    <property type="entry name" value="PROLINE--TRNA LIGASE"/>
    <property type="match status" value="1"/>
</dbReference>
<evidence type="ECO:0000256" key="1">
    <source>
        <dbReference type="ARBA" id="ARBA00004496"/>
    </source>
</evidence>
<dbReference type="GO" id="GO:0005524">
    <property type="term" value="F:ATP binding"/>
    <property type="evidence" value="ECO:0007669"/>
    <property type="project" value="UniProtKB-UniRule"/>
</dbReference>
<keyword evidence="7 10" id="KW-0648">Protein biosynthesis</keyword>
<dbReference type="CDD" id="cd04334">
    <property type="entry name" value="ProRS-INS"/>
    <property type="match status" value="1"/>
</dbReference>
<dbReference type="Gene3D" id="3.90.960.10">
    <property type="entry name" value="YbaK/aminoacyl-tRNA synthetase-associated domain"/>
    <property type="match status" value="1"/>
</dbReference>
<dbReference type="NCBIfam" id="NF006625">
    <property type="entry name" value="PRK09194.1"/>
    <property type="match status" value="1"/>
</dbReference>
<dbReference type="GO" id="GO:0006433">
    <property type="term" value="P:prolyl-tRNA aminoacylation"/>
    <property type="evidence" value="ECO:0007669"/>
    <property type="project" value="UniProtKB-UniRule"/>
</dbReference>
<dbReference type="InterPro" id="IPR002314">
    <property type="entry name" value="aa-tRNA-synt_IIb"/>
</dbReference>
<dbReference type="EMBL" id="MUYB01000047">
    <property type="protein sequence ID" value="OOS01313.1"/>
    <property type="molecule type" value="Genomic_DNA"/>
</dbReference>
<organism evidence="12 13">
    <name type="scientific">[Haemophilus] felis</name>
    <dbReference type="NCBI Taxonomy" id="123822"/>
    <lineage>
        <taxon>Bacteria</taxon>
        <taxon>Pseudomonadati</taxon>
        <taxon>Pseudomonadota</taxon>
        <taxon>Gammaproteobacteria</taxon>
        <taxon>Pasteurellales</taxon>
        <taxon>Pasteurellaceae</taxon>
    </lineage>
</organism>
<feature type="domain" description="Aminoacyl-transfer RNA synthetases class-II family profile" evidence="11">
    <location>
        <begin position="38"/>
        <end position="467"/>
    </location>
</feature>
<evidence type="ECO:0000256" key="4">
    <source>
        <dbReference type="ARBA" id="ARBA00022598"/>
    </source>
</evidence>
<dbReference type="InterPro" id="IPR006195">
    <property type="entry name" value="aa-tRNA-synth_II"/>
</dbReference>
<comment type="domain">
    <text evidence="10">Consists of three domains: the N-terminal catalytic domain, the editing domain and the C-terminal anticodon-binding domain.</text>
</comment>
<protein>
    <recommendedName>
        <fullName evidence="10">Proline--tRNA ligase</fullName>
        <ecNumber evidence="10">6.1.1.15</ecNumber>
    </recommendedName>
    <alternativeName>
        <fullName evidence="10">Prolyl-tRNA synthetase</fullName>
        <shortName evidence="10">ProRS</shortName>
    </alternativeName>
</protein>
<dbReference type="GO" id="GO:0004827">
    <property type="term" value="F:proline-tRNA ligase activity"/>
    <property type="evidence" value="ECO:0007669"/>
    <property type="project" value="UniProtKB-UniRule"/>
</dbReference>
<dbReference type="FunFam" id="3.30.930.10:FF:000043">
    <property type="entry name" value="Proline--tRNA ligase"/>
    <property type="match status" value="1"/>
</dbReference>
<dbReference type="Pfam" id="PF00587">
    <property type="entry name" value="tRNA-synt_2b"/>
    <property type="match status" value="1"/>
</dbReference>
<dbReference type="InterPro" id="IPR023717">
    <property type="entry name" value="Pro-tRNA-Synthase_IIa_type1"/>
</dbReference>
<dbReference type="InterPro" id="IPR004500">
    <property type="entry name" value="Pro-tRNA-synth_IIa_bac-type"/>
</dbReference>
<dbReference type="CDD" id="cd00779">
    <property type="entry name" value="ProRS_core_prok"/>
    <property type="match status" value="1"/>
</dbReference>
<dbReference type="HAMAP" id="MF_01569">
    <property type="entry name" value="Pro_tRNA_synth_type1"/>
    <property type="match status" value="1"/>
</dbReference>
<comment type="similarity">
    <text evidence="10">Belongs to the class-II aminoacyl-tRNA synthetase family. ProS type 1 subfamily.</text>
</comment>
<comment type="subunit">
    <text evidence="2 10">Homodimer.</text>
</comment>
<evidence type="ECO:0000256" key="6">
    <source>
        <dbReference type="ARBA" id="ARBA00022840"/>
    </source>
</evidence>
<dbReference type="CDD" id="cd00861">
    <property type="entry name" value="ProRS_anticodon_short"/>
    <property type="match status" value="1"/>
</dbReference>
<evidence type="ECO:0000256" key="10">
    <source>
        <dbReference type="HAMAP-Rule" id="MF_01569"/>
    </source>
</evidence>
<evidence type="ECO:0000256" key="5">
    <source>
        <dbReference type="ARBA" id="ARBA00022741"/>
    </source>
</evidence>
<comment type="subcellular location">
    <subcellularLocation>
        <location evidence="1 10">Cytoplasm</location>
    </subcellularLocation>
</comment>
<dbReference type="STRING" id="123822.B0188_09850"/>
<dbReference type="InterPro" id="IPR036754">
    <property type="entry name" value="YbaK/aa-tRNA-synt-asso_dom_sf"/>
</dbReference>
<keyword evidence="8 10" id="KW-0030">Aminoacyl-tRNA synthetase</keyword>
<dbReference type="EC" id="6.1.1.15" evidence="10"/>
<dbReference type="GO" id="GO:0005829">
    <property type="term" value="C:cytosol"/>
    <property type="evidence" value="ECO:0007669"/>
    <property type="project" value="TreeGrafter"/>
</dbReference>
<dbReference type="NCBIfam" id="TIGR00409">
    <property type="entry name" value="proS_fam_II"/>
    <property type="match status" value="1"/>
</dbReference>
<comment type="catalytic activity">
    <reaction evidence="9 10">
        <text>tRNA(Pro) + L-proline + ATP = L-prolyl-tRNA(Pro) + AMP + diphosphate</text>
        <dbReference type="Rhea" id="RHEA:14305"/>
        <dbReference type="Rhea" id="RHEA-COMP:9700"/>
        <dbReference type="Rhea" id="RHEA-COMP:9702"/>
        <dbReference type="ChEBI" id="CHEBI:30616"/>
        <dbReference type="ChEBI" id="CHEBI:33019"/>
        <dbReference type="ChEBI" id="CHEBI:60039"/>
        <dbReference type="ChEBI" id="CHEBI:78442"/>
        <dbReference type="ChEBI" id="CHEBI:78532"/>
        <dbReference type="ChEBI" id="CHEBI:456215"/>
        <dbReference type="EC" id="6.1.1.15"/>
    </reaction>
</comment>
<keyword evidence="13" id="KW-1185">Reference proteome</keyword>
<keyword evidence="3 10" id="KW-0963">Cytoplasm</keyword>
<dbReference type="InterPro" id="IPR033730">
    <property type="entry name" value="ProRS_core_prok"/>
</dbReference>
<dbReference type="GO" id="GO:0002161">
    <property type="term" value="F:aminoacyl-tRNA deacylase activity"/>
    <property type="evidence" value="ECO:0007669"/>
    <property type="project" value="InterPro"/>
</dbReference>
<dbReference type="OrthoDB" id="9809052at2"/>
<keyword evidence="5 10" id="KW-0547">Nucleotide-binding</keyword>
<accession>A0A1T0AVR7</accession>
<sequence>MRTSQYLFSTLKETPNDAQVVSHQLMLRAGMIRPLASGLYTWLPTGLRVLNKVEKIIREEMDKSGALEVKMAVTQPAELWQESGRWEEYGPELLRFKDRGERDFVIGPTNEEVITDLVRRELSSYKQLPLNLYHIQTKFRDEVRPRFGVMRSREFVMKDAYSFHTSTECLQKTYDVMYQTYSNIFNRLGLDFRAVQADTGSIGGSASHEFQVLAQSGEDDVVFSTESDFAANIELAEAVALGERGDATEALRLVDTPNAKTIAELVEQFNQPIEKTVKTLIVHATEESGYKLVALLVRGDHELNEVKAEKIDVVASPLQFATDEEIRAVVGAGTGSLGPINLPMPIVIDRTVANMDNFSAGANQDGKHYFGINWERDLPVPQIADLRNVVEGDPSPDGKGTLLIKRGIEVGHIFQLGTKYSAAMNATVQGEDGRPQTMIMGCYGIGVTRVIAAAIEQHHDERGIIWPDNIAPFKVAIVPMNMHKSESVQQFSEELYRTLTAQGVEVIFDDRKERPGVMFADMELIGVPHMIVIGEKNLEKGEVEYKNRLSGEKEMIAKDQLLEVLKTKIS</sequence>
<gene>
    <name evidence="10" type="primary">proS</name>
    <name evidence="12" type="ORF">B0188_09850</name>
</gene>
<dbReference type="Gene3D" id="3.40.50.800">
    <property type="entry name" value="Anticodon-binding domain"/>
    <property type="match status" value="1"/>
</dbReference>
<dbReference type="PIRSF" id="PIRSF001535">
    <property type="entry name" value="ProRS_1"/>
    <property type="match status" value="1"/>
</dbReference>
<dbReference type="InterPro" id="IPR007214">
    <property type="entry name" value="YbaK/aa-tRNA-synth-assoc-dom"/>
</dbReference>
<dbReference type="PRINTS" id="PR01046">
    <property type="entry name" value="TRNASYNTHPRO"/>
</dbReference>
<dbReference type="PROSITE" id="PS50862">
    <property type="entry name" value="AA_TRNA_LIGASE_II"/>
    <property type="match status" value="1"/>
</dbReference>
<name>A0A1T0AVR7_9PAST</name>
<keyword evidence="4 10" id="KW-0436">Ligase</keyword>